<accession>A0A7W6K923</accession>
<comment type="caution">
    <text evidence="2">The sequence shown here is derived from an EMBL/GenBank/DDBJ whole genome shotgun (WGS) entry which is preliminary data.</text>
</comment>
<dbReference type="RefSeq" id="WP_183759546.1">
    <property type="nucleotide sequence ID" value="NZ_BMHZ01000002.1"/>
</dbReference>
<sequence length="366" mass="41528">MSKLKLILVVFFIFLASGLWAQSSIVFVPEVYGTTLNGLFRASIYNPSGVKSVRMNITVTEARAGKIATIQTGVFTLNPGNNPIPTGVARSASVAMAQNATANFIRRNQYFPQGDYEYEFNIYSASSSEEIIIDQTFNHEITPPAPLDLIEPYDQDEICEKRPLLTWQPSIPKVDGLLYQVMLVEIKDKQNAVEALNYNLPIVNQKGVVANLLVYPPNSKELVAGKKYAWQVSAYRDQTIINRSDIWSFEVNCQDSVSTVIPNDYGYRDIEDLVKGNFYVADGQIRFALINSYNQQELKYSVRCINNPSKKIRNLPKLRLKRGQNKINIDLSHNFSFDDNYSYIMKIQMPDGSQKSLRFLYKQPAE</sequence>
<name>A0A7W6K923_9SPHI</name>
<evidence type="ECO:0000313" key="4">
    <source>
        <dbReference type="Proteomes" id="UP000642938"/>
    </source>
</evidence>
<dbReference type="Proteomes" id="UP000642938">
    <property type="component" value="Unassembled WGS sequence"/>
</dbReference>
<dbReference type="Proteomes" id="UP000532273">
    <property type="component" value="Unassembled WGS sequence"/>
</dbReference>
<reference evidence="2 3" key="3">
    <citation type="submission" date="2020-08" db="EMBL/GenBank/DDBJ databases">
        <title>Genomic Encyclopedia of Type Strains, Phase IV (KMG-IV): sequencing the most valuable type-strain genomes for metagenomic binning, comparative biology and taxonomic classification.</title>
        <authorList>
            <person name="Goeker M."/>
        </authorList>
    </citation>
    <scope>NUCLEOTIDE SEQUENCE [LARGE SCALE GENOMIC DNA]</scope>
    <source>
        <strain evidence="2 3">DSM 100774</strain>
    </source>
</reference>
<reference evidence="1" key="1">
    <citation type="journal article" date="2014" name="Int. J. Syst. Evol. Microbiol.">
        <title>Complete genome of a new Firmicutes species belonging to the dominant human colonic microbiota ('Ruminococcus bicirculans') reveals two chromosomes and a selective capacity to utilize plant glucans.</title>
        <authorList>
            <consortium name="NISC Comparative Sequencing Program"/>
            <person name="Wegmann U."/>
            <person name="Louis P."/>
            <person name="Goesmann A."/>
            <person name="Henrissat B."/>
            <person name="Duncan S.H."/>
            <person name="Flint H.J."/>
        </authorList>
    </citation>
    <scope>NUCLEOTIDE SEQUENCE</scope>
    <source>
        <strain evidence="1">CGMCC 1.15287</strain>
    </source>
</reference>
<dbReference type="InterPro" id="IPR013783">
    <property type="entry name" value="Ig-like_fold"/>
</dbReference>
<evidence type="ECO:0000313" key="3">
    <source>
        <dbReference type="Proteomes" id="UP000532273"/>
    </source>
</evidence>
<organism evidence="2 3">
    <name type="scientific">Pedobacter zeae</name>
    <dbReference type="NCBI Taxonomy" id="1737356"/>
    <lineage>
        <taxon>Bacteria</taxon>
        <taxon>Pseudomonadati</taxon>
        <taxon>Bacteroidota</taxon>
        <taxon>Sphingobacteriia</taxon>
        <taxon>Sphingobacteriales</taxon>
        <taxon>Sphingobacteriaceae</taxon>
        <taxon>Pedobacter</taxon>
    </lineage>
</organism>
<dbReference type="EMBL" id="BMHZ01000002">
    <property type="protein sequence ID" value="GGH00572.1"/>
    <property type="molecule type" value="Genomic_DNA"/>
</dbReference>
<evidence type="ECO:0008006" key="5">
    <source>
        <dbReference type="Google" id="ProtNLM"/>
    </source>
</evidence>
<proteinExistence type="predicted"/>
<evidence type="ECO:0000313" key="1">
    <source>
        <dbReference type="EMBL" id="GGH00572.1"/>
    </source>
</evidence>
<reference evidence="1" key="4">
    <citation type="submission" date="2024-05" db="EMBL/GenBank/DDBJ databases">
        <authorList>
            <person name="Sun Q."/>
            <person name="Zhou Y."/>
        </authorList>
    </citation>
    <scope>NUCLEOTIDE SEQUENCE</scope>
    <source>
        <strain evidence="1">CGMCC 1.15287</strain>
    </source>
</reference>
<keyword evidence="4" id="KW-1185">Reference proteome</keyword>
<dbReference type="Gene3D" id="2.60.40.10">
    <property type="entry name" value="Immunoglobulins"/>
    <property type="match status" value="1"/>
</dbReference>
<protein>
    <recommendedName>
        <fullName evidence="5">DUF928 domain-containing protein</fullName>
    </recommendedName>
</protein>
<dbReference type="EMBL" id="JACIEF010000001">
    <property type="protein sequence ID" value="MBB4106262.1"/>
    <property type="molecule type" value="Genomic_DNA"/>
</dbReference>
<evidence type="ECO:0000313" key="2">
    <source>
        <dbReference type="EMBL" id="MBB4106262.1"/>
    </source>
</evidence>
<dbReference type="AlphaFoldDB" id="A0A7W6K923"/>
<gene>
    <name evidence="1" type="ORF">GCM10007422_13910</name>
    <name evidence="2" type="ORF">GGQ60_000222</name>
</gene>
<reference evidence="4" key="2">
    <citation type="journal article" date="2019" name="Int. J. Syst. Evol. Microbiol.">
        <title>The Global Catalogue of Microorganisms (GCM) 10K type strain sequencing project: providing services to taxonomists for standard genome sequencing and annotation.</title>
        <authorList>
            <consortium name="The Broad Institute Genomics Platform"/>
            <consortium name="The Broad Institute Genome Sequencing Center for Infectious Disease"/>
            <person name="Wu L."/>
            <person name="Ma J."/>
        </authorList>
    </citation>
    <scope>NUCLEOTIDE SEQUENCE [LARGE SCALE GENOMIC DNA]</scope>
    <source>
        <strain evidence="4">CGMCC 1.15287</strain>
    </source>
</reference>